<gene>
    <name evidence="1" type="ORF">NUW54_g13402</name>
</gene>
<proteinExistence type="predicted"/>
<organism evidence="1 2">
    <name type="scientific">Trametes sanguinea</name>
    <dbReference type="NCBI Taxonomy" id="158606"/>
    <lineage>
        <taxon>Eukaryota</taxon>
        <taxon>Fungi</taxon>
        <taxon>Dikarya</taxon>
        <taxon>Basidiomycota</taxon>
        <taxon>Agaricomycotina</taxon>
        <taxon>Agaricomycetes</taxon>
        <taxon>Polyporales</taxon>
        <taxon>Polyporaceae</taxon>
        <taxon>Trametes</taxon>
    </lineage>
</organism>
<accession>A0ACC1MM88</accession>
<dbReference type="EMBL" id="JANSHE010006209">
    <property type="protein sequence ID" value="KAJ2967802.1"/>
    <property type="molecule type" value="Genomic_DNA"/>
</dbReference>
<evidence type="ECO:0000313" key="1">
    <source>
        <dbReference type="EMBL" id="KAJ2967802.1"/>
    </source>
</evidence>
<name>A0ACC1MM88_9APHY</name>
<sequence>MRYLRWLFTAPHHRFEAAITCSACLGLLRAYILERGYLEHANNQVLLFIIGLASVLSSVVLAALDNTYLLLWLSASYSSPSSSSSSSGYGRCLER</sequence>
<reference evidence="1" key="1">
    <citation type="submission" date="2022-08" db="EMBL/GenBank/DDBJ databases">
        <title>Genome Sequence of Pycnoporus sanguineus.</title>
        <authorList>
            <person name="Buettner E."/>
        </authorList>
    </citation>
    <scope>NUCLEOTIDE SEQUENCE</scope>
    <source>
        <strain evidence="1">CG-C14</strain>
    </source>
</reference>
<keyword evidence="2" id="KW-1185">Reference proteome</keyword>
<dbReference type="Proteomes" id="UP001144978">
    <property type="component" value="Unassembled WGS sequence"/>
</dbReference>
<comment type="caution">
    <text evidence="1">The sequence shown here is derived from an EMBL/GenBank/DDBJ whole genome shotgun (WGS) entry which is preliminary data.</text>
</comment>
<evidence type="ECO:0000313" key="2">
    <source>
        <dbReference type="Proteomes" id="UP001144978"/>
    </source>
</evidence>
<protein>
    <submittedName>
        <fullName evidence="1">Uncharacterized protein</fullName>
    </submittedName>
</protein>